<dbReference type="GO" id="GO:0005524">
    <property type="term" value="F:ATP binding"/>
    <property type="evidence" value="ECO:0007669"/>
    <property type="project" value="UniProtKB-KW"/>
</dbReference>
<evidence type="ECO:0000313" key="7">
    <source>
        <dbReference type="Proteomes" id="UP000002630"/>
    </source>
</evidence>
<reference evidence="6 7" key="1">
    <citation type="journal article" date="2010" name="Nature">
        <title>The Ectocarpus genome and the independent evolution of multicellularity in brown algae.</title>
        <authorList>
            <person name="Cock J.M."/>
            <person name="Sterck L."/>
            <person name="Rouze P."/>
            <person name="Scornet D."/>
            <person name="Allen A.E."/>
            <person name="Amoutzias G."/>
            <person name="Anthouard V."/>
            <person name="Artiguenave F."/>
            <person name="Aury J.M."/>
            <person name="Badger J.H."/>
            <person name="Beszteri B."/>
            <person name="Billiau K."/>
            <person name="Bonnet E."/>
            <person name="Bothwell J.H."/>
            <person name="Bowler C."/>
            <person name="Boyen C."/>
            <person name="Brownlee C."/>
            <person name="Carrano C.J."/>
            <person name="Charrier B."/>
            <person name="Cho G.Y."/>
            <person name="Coelho S.M."/>
            <person name="Collen J."/>
            <person name="Corre E."/>
            <person name="Da Silva C."/>
            <person name="Delage L."/>
            <person name="Delaroque N."/>
            <person name="Dittami S.M."/>
            <person name="Doulbeau S."/>
            <person name="Elias M."/>
            <person name="Farnham G."/>
            <person name="Gachon C.M."/>
            <person name="Gschloessl B."/>
            <person name="Heesch S."/>
            <person name="Jabbari K."/>
            <person name="Jubin C."/>
            <person name="Kawai H."/>
            <person name="Kimura K."/>
            <person name="Kloareg B."/>
            <person name="Kupper F.C."/>
            <person name="Lang D."/>
            <person name="Le Bail A."/>
            <person name="Leblanc C."/>
            <person name="Lerouge P."/>
            <person name="Lohr M."/>
            <person name="Lopez P.J."/>
            <person name="Martens C."/>
            <person name="Maumus F."/>
            <person name="Michel G."/>
            <person name="Miranda-Saavedra D."/>
            <person name="Morales J."/>
            <person name="Moreau H."/>
            <person name="Motomura T."/>
            <person name="Nagasato C."/>
            <person name="Napoli C.A."/>
            <person name="Nelson D.R."/>
            <person name="Nyvall-Collen P."/>
            <person name="Peters A.F."/>
            <person name="Pommier C."/>
            <person name="Potin P."/>
            <person name="Poulain J."/>
            <person name="Quesneville H."/>
            <person name="Read B."/>
            <person name="Rensing S.A."/>
            <person name="Ritter A."/>
            <person name="Rousvoal S."/>
            <person name="Samanta M."/>
            <person name="Samson G."/>
            <person name="Schroeder D.C."/>
            <person name="Segurens B."/>
            <person name="Strittmatter M."/>
            <person name="Tonon T."/>
            <person name="Tregear J.W."/>
            <person name="Valentin K."/>
            <person name="von Dassow P."/>
            <person name="Yamagishi T."/>
            <person name="Van de Peer Y."/>
            <person name="Wincker P."/>
        </authorList>
    </citation>
    <scope>NUCLEOTIDE SEQUENCE [LARGE SCALE GENOMIC DNA]</scope>
    <source>
        <strain evidence="7">Ec32 / CCAP1310/4</strain>
    </source>
</reference>
<dbReference type="InterPro" id="IPR017871">
    <property type="entry name" value="ABC_transporter-like_CS"/>
</dbReference>
<dbReference type="InParanoid" id="D8LTY8"/>
<dbReference type="InterPro" id="IPR003593">
    <property type="entry name" value="AAA+_ATPase"/>
</dbReference>
<dbReference type="Gene3D" id="3.40.50.300">
    <property type="entry name" value="P-loop containing nucleotide triphosphate hydrolases"/>
    <property type="match status" value="3"/>
</dbReference>
<dbReference type="EMBL" id="FN649138">
    <property type="protein sequence ID" value="CBN75378.1"/>
    <property type="molecule type" value="Genomic_DNA"/>
</dbReference>
<dbReference type="STRING" id="2880.D8LTY8"/>
<organism evidence="6 7">
    <name type="scientific">Ectocarpus siliculosus</name>
    <name type="common">Brown alga</name>
    <name type="synonym">Conferva siliculosa</name>
    <dbReference type="NCBI Taxonomy" id="2880"/>
    <lineage>
        <taxon>Eukaryota</taxon>
        <taxon>Sar</taxon>
        <taxon>Stramenopiles</taxon>
        <taxon>Ochrophyta</taxon>
        <taxon>PX clade</taxon>
        <taxon>Phaeophyceae</taxon>
        <taxon>Ectocarpales</taxon>
        <taxon>Ectocarpaceae</taxon>
        <taxon>Ectocarpus</taxon>
    </lineage>
</organism>
<dbReference type="Pfam" id="PF12848">
    <property type="entry name" value="ABC_tran_Xtn"/>
    <property type="match status" value="1"/>
</dbReference>
<evidence type="ECO:0000256" key="1">
    <source>
        <dbReference type="ARBA" id="ARBA00022737"/>
    </source>
</evidence>
<keyword evidence="1" id="KW-0677">Repeat</keyword>
<dbReference type="PANTHER" id="PTHR19211:SF134">
    <property type="entry name" value="ABC TRANSPORTER DOMAIN-CONTAINING PROTEIN"/>
    <property type="match status" value="1"/>
</dbReference>
<evidence type="ECO:0000256" key="2">
    <source>
        <dbReference type="ARBA" id="ARBA00022741"/>
    </source>
</evidence>
<evidence type="ECO:0000313" key="6">
    <source>
        <dbReference type="EMBL" id="CBN75378.1"/>
    </source>
</evidence>
<dbReference type="Pfam" id="PF00005">
    <property type="entry name" value="ABC_tran"/>
    <property type="match status" value="2"/>
</dbReference>
<dbReference type="EMBL" id="FN649751">
    <property type="protein sequence ID" value="CBN75378.1"/>
    <property type="molecule type" value="Genomic_DNA"/>
</dbReference>
<feature type="region of interest" description="Disordered" evidence="4">
    <location>
        <begin position="290"/>
        <end position="317"/>
    </location>
</feature>
<keyword evidence="3" id="KW-0067">ATP-binding</keyword>
<dbReference type="PANTHER" id="PTHR19211">
    <property type="entry name" value="ATP-BINDING TRANSPORT PROTEIN-RELATED"/>
    <property type="match status" value="1"/>
</dbReference>
<proteinExistence type="predicted"/>
<dbReference type="InterPro" id="IPR050611">
    <property type="entry name" value="ABCF"/>
</dbReference>
<dbReference type="PROSITE" id="PS50893">
    <property type="entry name" value="ABC_TRANSPORTER_2"/>
    <property type="match status" value="1"/>
</dbReference>
<dbReference type="InterPro" id="IPR027417">
    <property type="entry name" value="P-loop_NTPase"/>
</dbReference>
<dbReference type="AlphaFoldDB" id="D8LTY8"/>
<dbReference type="Proteomes" id="UP000002630">
    <property type="component" value="Linkage Group LG26"/>
</dbReference>
<dbReference type="SMART" id="SM00382">
    <property type="entry name" value="AAA"/>
    <property type="match status" value="2"/>
</dbReference>
<evidence type="ECO:0000256" key="3">
    <source>
        <dbReference type="ARBA" id="ARBA00022840"/>
    </source>
</evidence>
<dbReference type="FunFam" id="3.40.50.300:FF:000104">
    <property type="entry name" value="ATP-binding cassette sub-family F member 3"/>
    <property type="match status" value="1"/>
</dbReference>
<dbReference type="GO" id="GO:0016887">
    <property type="term" value="F:ATP hydrolysis activity"/>
    <property type="evidence" value="ECO:0007669"/>
    <property type="project" value="InterPro"/>
</dbReference>
<name>D8LTY8_ECTSI</name>
<dbReference type="OMA" id="ECEFILG"/>
<sequence>MSSSDAAVEAVVEKQLGAVKELDEDIFVYILGIVKDVDAHGCDPETLAETVGQFLLSSGFCDTDEESEEKCQALAKSLQQALGMEGASTTHKEEDDGHAPRLLDAPVKIQDQEGNDQEGLDFMWGTDKVRDKFNQQMDWDKHLSKKDLRRAEREQLAFLKEIELLTGTEADDGEEDISMMVLPDYSSGNNEKDIHVKNFNINVGGLELLDCADLKLAYGRKYGLIGRNGVGKTTLLRHMAAYDIEGFPRHHRVMHVRQEIKPSEKTVIQVVVDSDVERLMLMKQEKEILDRQARRAGGGKEEEEGKTTPSDDHDAAGVAADEAKLSDIYGRLGQIGAASAEARAATILSGLGFSTEVQTYPKTLLLVSHDRQFLNEVSTDIIHFLSKKLHYYKGDYDTFVNVRTELAKNQRRAYEASAAKKAHMQEFIDKFRSNAKRASLVQSRIKALEKMEDVEDVEDEAKVTIHLPEPGPIGRPIVQIEGVTFGYDAGNPLFSNVHFGVDLDSRVGIVGPNGAGKSTLLNLILDKLRPLSGEVRRNPNLRIAHFTQHAAEQFDYRLNSVDNMIKLFPGVQEQEMRKFLGRFDISGPLALRPLKFLSGGQKSRVAFAKLAWSKPHVVIMDEPTNHLDLETIEALILALQAFKGGVMIVSHDQHFINKVCSELWVVGSGEVAKYPGEFDDYKNEQIAKRKAAGASL</sequence>
<protein>
    <recommendedName>
        <fullName evidence="5">ABC transporter domain-containing protein</fullName>
    </recommendedName>
</protein>
<dbReference type="CDD" id="cd03221">
    <property type="entry name" value="ABCF_EF-3"/>
    <property type="match status" value="1"/>
</dbReference>
<gene>
    <name evidence="6" type="ORF">Esi_0090_0064</name>
</gene>
<dbReference type="InterPro" id="IPR032781">
    <property type="entry name" value="ABC_tran_Xtn"/>
</dbReference>
<keyword evidence="7" id="KW-1185">Reference proteome</keyword>
<feature type="domain" description="ABC transporter" evidence="5">
    <location>
        <begin position="478"/>
        <end position="693"/>
    </location>
</feature>
<dbReference type="eggNOG" id="KOG0062">
    <property type="taxonomic scope" value="Eukaryota"/>
</dbReference>
<accession>D8LTY8</accession>
<keyword evidence="2" id="KW-0547">Nucleotide-binding</keyword>
<evidence type="ECO:0000259" key="5">
    <source>
        <dbReference type="PROSITE" id="PS50893"/>
    </source>
</evidence>
<dbReference type="FunCoup" id="D8LTY8">
    <property type="interactions" value="356"/>
</dbReference>
<dbReference type="SUPFAM" id="SSF52540">
    <property type="entry name" value="P-loop containing nucleoside triphosphate hydrolases"/>
    <property type="match status" value="2"/>
</dbReference>
<dbReference type="OrthoDB" id="2110130at2759"/>
<dbReference type="InterPro" id="IPR003439">
    <property type="entry name" value="ABC_transporter-like_ATP-bd"/>
</dbReference>
<evidence type="ECO:0000256" key="4">
    <source>
        <dbReference type="SAM" id="MobiDB-lite"/>
    </source>
</evidence>
<dbReference type="PROSITE" id="PS00211">
    <property type="entry name" value="ABC_TRANSPORTER_1"/>
    <property type="match status" value="1"/>
</dbReference>